<gene>
    <name evidence="1" type="ORF">OCBIM_22026855mg</name>
</gene>
<protein>
    <submittedName>
        <fullName evidence="1">Uncharacterized protein</fullName>
    </submittedName>
</protein>
<proteinExistence type="predicted"/>
<organism evidence="1">
    <name type="scientific">Octopus bimaculoides</name>
    <name type="common">California two-spotted octopus</name>
    <dbReference type="NCBI Taxonomy" id="37653"/>
    <lineage>
        <taxon>Eukaryota</taxon>
        <taxon>Metazoa</taxon>
        <taxon>Spiralia</taxon>
        <taxon>Lophotrochozoa</taxon>
        <taxon>Mollusca</taxon>
        <taxon>Cephalopoda</taxon>
        <taxon>Coleoidea</taxon>
        <taxon>Octopodiformes</taxon>
        <taxon>Octopoda</taxon>
        <taxon>Incirrata</taxon>
        <taxon>Octopodidae</taxon>
        <taxon>Octopus</taxon>
    </lineage>
</organism>
<dbReference type="EMBL" id="KQ420130">
    <property type="protein sequence ID" value="KOF81208.1"/>
    <property type="molecule type" value="Genomic_DNA"/>
</dbReference>
<accession>A0A0L8GW64</accession>
<sequence length="54" mass="6455">MLFGNVYITISSVCILDTIIPVCIQLTLDKYYLPLSDRIFRRMRFLVLLYKIRL</sequence>
<dbReference type="AlphaFoldDB" id="A0A0L8GW64"/>
<evidence type="ECO:0000313" key="1">
    <source>
        <dbReference type="EMBL" id="KOF81208.1"/>
    </source>
</evidence>
<name>A0A0L8GW64_OCTBM</name>
<reference evidence="1" key="1">
    <citation type="submission" date="2015-07" db="EMBL/GenBank/DDBJ databases">
        <title>MeaNS - Measles Nucleotide Surveillance Program.</title>
        <authorList>
            <person name="Tran T."/>
            <person name="Druce J."/>
        </authorList>
    </citation>
    <scope>NUCLEOTIDE SEQUENCE</scope>
    <source>
        <strain evidence="1">UCB-OBI-ISO-001</strain>
        <tissue evidence="1">Gonad</tissue>
    </source>
</reference>